<dbReference type="Pfam" id="PF20049">
    <property type="entry name" value="DUF6451"/>
    <property type="match status" value="1"/>
</dbReference>
<proteinExistence type="predicted"/>
<sequence>MGVSPKLVRLLQSIYRKYSCRVVHYGLISEDIAVHAGVRQGCLLSPLLFIVVLDRILLRIFNDRRRGIEWGLSSVLEDLDYADDLCLLSHTHADMQAKLNDLRQEAAKTGLKINSWKTQEMRTGVINAAPLLIGTEAVERVQKFTYLGSVVAETGGTEEDVASRIAKARGTFAQLRPVWQSRKLTQRVKLKIFRSNVKSVLLYGCKTWKVTKEISRQIQVFVNRCLYRILGIYWPETISNIELLEKCHESPIDHQI</sequence>
<dbReference type="InterPro" id="IPR045609">
    <property type="entry name" value="DUF6451"/>
</dbReference>
<dbReference type="Proteomes" id="UP001231518">
    <property type="component" value="Chromosome 28"/>
</dbReference>
<evidence type="ECO:0000259" key="1">
    <source>
        <dbReference type="PROSITE" id="PS50878"/>
    </source>
</evidence>
<dbReference type="PANTHER" id="PTHR47027:SF25">
    <property type="entry name" value="REVERSE TRANSCRIPTASE DOMAIN-CONTAINING PROTEIN"/>
    <property type="match status" value="1"/>
</dbReference>
<feature type="domain" description="Reverse transcriptase" evidence="1">
    <location>
        <begin position="1"/>
        <end position="151"/>
    </location>
</feature>
<name>A0AAD7Y9V8_MYTSE</name>
<dbReference type="GO" id="GO:0071897">
    <property type="term" value="P:DNA biosynthetic process"/>
    <property type="evidence" value="ECO:0007669"/>
    <property type="project" value="UniProtKB-ARBA"/>
</dbReference>
<protein>
    <recommendedName>
        <fullName evidence="1">Reverse transcriptase domain-containing protein</fullName>
    </recommendedName>
</protein>
<evidence type="ECO:0000313" key="3">
    <source>
        <dbReference type="Proteomes" id="UP001231518"/>
    </source>
</evidence>
<dbReference type="SUPFAM" id="SSF56672">
    <property type="entry name" value="DNA/RNA polymerases"/>
    <property type="match status" value="1"/>
</dbReference>
<gene>
    <name evidence="2" type="ORF">PYW07_011535</name>
</gene>
<reference evidence="2" key="1">
    <citation type="submission" date="2023-03" db="EMBL/GenBank/DDBJ databases">
        <title>Chromosome-level genomes of two armyworms, Mythimna separata and Mythimna loreyi, provide insights into the biosynthesis and reception of sex pheromones.</title>
        <authorList>
            <person name="Zhao H."/>
        </authorList>
    </citation>
    <scope>NUCLEOTIDE SEQUENCE</scope>
    <source>
        <strain evidence="2">BeijingLab</strain>
        <tissue evidence="2">Pupa</tissue>
    </source>
</reference>
<dbReference type="PROSITE" id="PS50878">
    <property type="entry name" value="RT_POL"/>
    <property type="match status" value="1"/>
</dbReference>
<accession>A0AAD7Y9V8</accession>
<dbReference type="InterPro" id="IPR000477">
    <property type="entry name" value="RT_dom"/>
</dbReference>
<dbReference type="AlphaFoldDB" id="A0AAD7Y9V8"/>
<evidence type="ECO:0000313" key="2">
    <source>
        <dbReference type="EMBL" id="KAJ8707858.1"/>
    </source>
</evidence>
<dbReference type="PANTHER" id="PTHR47027">
    <property type="entry name" value="REVERSE TRANSCRIPTASE DOMAIN-CONTAINING PROTEIN"/>
    <property type="match status" value="1"/>
</dbReference>
<dbReference type="EMBL" id="JARGEI010000027">
    <property type="protein sequence ID" value="KAJ8707858.1"/>
    <property type="molecule type" value="Genomic_DNA"/>
</dbReference>
<comment type="caution">
    <text evidence="2">The sequence shown here is derived from an EMBL/GenBank/DDBJ whole genome shotgun (WGS) entry which is preliminary data.</text>
</comment>
<dbReference type="Pfam" id="PF00078">
    <property type="entry name" value="RVT_1"/>
    <property type="match status" value="1"/>
</dbReference>
<keyword evidence="3" id="KW-1185">Reference proteome</keyword>
<dbReference type="InterPro" id="IPR043502">
    <property type="entry name" value="DNA/RNA_pol_sf"/>
</dbReference>
<organism evidence="2 3">
    <name type="scientific">Mythimna separata</name>
    <name type="common">Oriental armyworm</name>
    <name type="synonym">Pseudaletia separata</name>
    <dbReference type="NCBI Taxonomy" id="271217"/>
    <lineage>
        <taxon>Eukaryota</taxon>
        <taxon>Metazoa</taxon>
        <taxon>Ecdysozoa</taxon>
        <taxon>Arthropoda</taxon>
        <taxon>Hexapoda</taxon>
        <taxon>Insecta</taxon>
        <taxon>Pterygota</taxon>
        <taxon>Neoptera</taxon>
        <taxon>Endopterygota</taxon>
        <taxon>Lepidoptera</taxon>
        <taxon>Glossata</taxon>
        <taxon>Ditrysia</taxon>
        <taxon>Noctuoidea</taxon>
        <taxon>Noctuidae</taxon>
        <taxon>Noctuinae</taxon>
        <taxon>Hadenini</taxon>
        <taxon>Mythimna</taxon>
    </lineage>
</organism>